<dbReference type="Pfam" id="PF13410">
    <property type="entry name" value="GST_C_2"/>
    <property type="match status" value="1"/>
</dbReference>
<dbReference type="SUPFAM" id="SSF52833">
    <property type="entry name" value="Thioredoxin-like"/>
    <property type="match status" value="1"/>
</dbReference>
<gene>
    <name evidence="2" type="ORF">OEG82_05490</name>
</gene>
<dbReference type="InterPro" id="IPR050983">
    <property type="entry name" value="GST_Omega/HSP26"/>
</dbReference>
<evidence type="ECO:0000259" key="1">
    <source>
        <dbReference type="PROSITE" id="PS50404"/>
    </source>
</evidence>
<sequence>MTGLHTPSPALPADVADPSSPILYSFRRCPYAMRARLAVASAGVEVSLREVVLRDKPAAFLEASPSGTVPCLVTSDAVIDESLDVMLWALQIHDPDGWLDMPEAGYDWIARGDGSFKQALDRTKYAQRYPELDPVEQRAKASAFLSDLDSQIDRWMFGRPTLADFAILPFVRQFAFIDKDWFDVQPWPRLQDWLEAFLASERFGQIMEKYPQWVEGDAPVRFP</sequence>
<name>A0ABT3YC62_9HYPH</name>
<dbReference type="CDD" id="cd03196">
    <property type="entry name" value="GST_C_5"/>
    <property type="match status" value="1"/>
</dbReference>
<accession>A0ABT3YC62</accession>
<comment type="caution">
    <text evidence="2">The sequence shown here is derived from an EMBL/GenBank/DDBJ whole genome shotgun (WGS) entry which is preliminary data.</text>
</comment>
<dbReference type="PANTHER" id="PTHR43968:SF6">
    <property type="entry name" value="GLUTATHIONE S-TRANSFERASE OMEGA"/>
    <property type="match status" value="1"/>
</dbReference>
<dbReference type="SUPFAM" id="SSF47616">
    <property type="entry name" value="GST C-terminal domain-like"/>
    <property type="match status" value="1"/>
</dbReference>
<dbReference type="Pfam" id="PF13417">
    <property type="entry name" value="GST_N_3"/>
    <property type="match status" value="1"/>
</dbReference>
<dbReference type="Proteomes" id="UP001081283">
    <property type="component" value="Unassembled WGS sequence"/>
</dbReference>
<evidence type="ECO:0000313" key="3">
    <source>
        <dbReference type="Proteomes" id="UP001081283"/>
    </source>
</evidence>
<reference evidence="2" key="1">
    <citation type="submission" date="2022-10" db="EMBL/GenBank/DDBJ databases">
        <title>Hoeflea sp. J2-29, isolated from marine algae.</title>
        <authorList>
            <person name="Kristyanto S."/>
            <person name="Kim J.M."/>
            <person name="Jeon C.O."/>
        </authorList>
    </citation>
    <scope>NUCLEOTIDE SEQUENCE</scope>
    <source>
        <strain evidence="2">J2-29</strain>
    </source>
</reference>
<dbReference type="PANTHER" id="PTHR43968">
    <property type="match status" value="1"/>
</dbReference>
<dbReference type="InterPro" id="IPR036249">
    <property type="entry name" value="Thioredoxin-like_sf"/>
</dbReference>
<dbReference type="PROSITE" id="PS50404">
    <property type="entry name" value="GST_NTER"/>
    <property type="match status" value="1"/>
</dbReference>
<dbReference type="RefSeq" id="WP_267611429.1">
    <property type="nucleotide sequence ID" value="NZ_JAOVZQ010000001.1"/>
</dbReference>
<dbReference type="InterPro" id="IPR036282">
    <property type="entry name" value="Glutathione-S-Trfase_C_sf"/>
</dbReference>
<dbReference type="InterPro" id="IPR004045">
    <property type="entry name" value="Glutathione_S-Trfase_N"/>
</dbReference>
<proteinExistence type="predicted"/>
<feature type="domain" description="GST N-terminal" evidence="1">
    <location>
        <begin position="19"/>
        <end position="97"/>
    </location>
</feature>
<organism evidence="2 3">
    <name type="scientific">Hoeflea ulvae</name>
    <dbReference type="NCBI Taxonomy" id="2983764"/>
    <lineage>
        <taxon>Bacteria</taxon>
        <taxon>Pseudomonadati</taxon>
        <taxon>Pseudomonadota</taxon>
        <taxon>Alphaproteobacteria</taxon>
        <taxon>Hyphomicrobiales</taxon>
        <taxon>Rhizobiaceae</taxon>
        <taxon>Hoeflea</taxon>
    </lineage>
</organism>
<evidence type="ECO:0000313" key="2">
    <source>
        <dbReference type="EMBL" id="MCY0093474.1"/>
    </source>
</evidence>
<protein>
    <submittedName>
        <fullName evidence="2">Glutathione S-transferase</fullName>
    </submittedName>
</protein>
<dbReference type="Gene3D" id="3.40.30.10">
    <property type="entry name" value="Glutaredoxin"/>
    <property type="match status" value="1"/>
</dbReference>
<keyword evidence="3" id="KW-1185">Reference proteome</keyword>
<dbReference type="Gene3D" id="1.20.1050.10">
    <property type="match status" value="1"/>
</dbReference>
<dbReference type="EMBL" id="JAOVZQ010000001">
    <property type="protein sequence ID" value="MCY0093474.1"/>
    <property type="molecule type" value="Genomic_DNA"/>
</dbReference>